<gene>
    <name evidence="1" type="ORF">BRSU_2818</name>
</gene>
<keyword evidence="2" id="KW-1185">Reference proteome</keyword>
<evidence type="ECO:0000313" key="1">
    <source>
        <dbReference type="EMBL" id="CRF35709.1"/>
    </source>
</evidence>
<evidence type="ECO:0000313" key="2">
    <source>
        <dbReference type="Proteomes" id="UP000043763"/>
    </source>
</evidence>
<proteinExistence type="predicted"/>
<organism evidence="1 2">
    <name type="scientific">Brachyspira suanatina</name>
    <dbReference type="NCBI Taxonomy" id="381802"/>
    <lineage>
        <taxon>Bacteria</taxon>
        <taxon>Pseudomonadati</taxon>
        <taxon>Spirochaetota</taxon>
        <taxon>Spirochaetia</taxon>
        <taxon>Brachyspirales</taxon>
        <taxon>Brachyspiraceae</taxon>
        <taxon>Brachyspira</taxon>
    </lineage>
</organism>
<dbReference type="RefSeq" id="WP_048596182.1">
    <property type="nucleotide sequence ID" value="NZ_CVLB01000004.1"/>
</dbReference>
<protein>
    <submittedName>
        <fullName evidence="1">Uncharacterized protein</fullName>
    </submittedName>
</protein>
<sequence>MPINKSNNTLLEQVQNSNLFKDSDKKNNTNKKLESTIVIKINEDHKKILENHFKNEKGLALSSGIRQIIFEYMKDNNLI</sequence>
<dbReference type="AlphaFoldDB" id="A0A0G4KBL4"/>
<dbReference type="OrthoDB" id="308367at2"/>
<name>A0A0G4KBL4_9SPIR</name>
<dbReference type="EMBL" id="CVLB01000004">
    <property type="protein sequence ID" value="CRF35709.1"/>
    <property type="molecule type" value="Genomic_DNA"/>
</dbReference>
<reference evidence="2" key="1">
    <citation type="submission" date="2015-04" db="EMBL/GenBank/DDBJ databases">
        <authorList>
            <person name="Mushtaq Mamoona"/>
        </authorList>
    </citation>
    <scope>NUCLEOTIDE SEQUENCE [LARGE SCALE GENOMIC DNA]</scope>
    <source>
        <strain evidence="2">AN4859/03</strain>
    </source>
</reference>
<dbReference type="Proteomes" id="UP000043763">
    <property type="component" value="Unassembled WGS sequence"/>
</dbReference>
<accession>A0A0G4KBL4</accession>